<evidence type="ECO:0000313" key="3">
    <source>
        <dbReference type="Proteomes" id="UP001292094"/>
    </source>
</evidence>
<keyword evidence="3" id="KW-1185">Reference proteome</keyword>
<proteinExistence type="predicted"/>
<evidence type="ECO:0000256" key="1">
    <source>
        <dbReference type="SAM" id="MobiDB-lite"/>
    </source>
</evidence>
<name>A0AAE1NB66_9EUCA</name>
<organism evidence="2 3">
    <name type="scientific">Petrolisthes manimaculis</name>
    <dbReference type="NCBI Taxonomy" id="1843537"/>
    <lineage>
        <taxon>Eukaryota</taxon>
        <taxon>Metazoa</taxon>
        <taxon>Ecdysozoa</taxon>
        <taxon>Arthropoda</taxon>
        <taxon>Crustacea</taxon>
        <taxon>Multicrustacea</taxon>
        <taxon>Malacostraca</taxon>
        <taxon>Eumalacostraca</taxon>
        <taxon>Eucarida</taxon>
        <taxon>Decapoda</taxon>
        <taxon>Pleocyemata</taxon>
        <taxon>Anomura</taxon>
        <taxon>Galatheoidea</taxon>
        <taxon>Porcellanidae</taxon>
        <taxon>Petrolisthes</taxon>
    </lineage>
</organism>
<dbReference type="AlphaFoldDB" id="A0AAE1NB66"/>
<gene>
    <name evidence="2" type="ORF">Pmani_040283</name>
</gene>
<dbReference type="EMBL" id="JAWZYT010007472">
    <property type="protein sequence ID" value="KAK4286628.1"/>
    <property type="molecule type" value="Genomic_DNA"/>
</dbReference>
<sequence>MDNNPLRHFPEEVFGEILRTISISDYPDAYQGFEFHRGYCGNRSERPWEAIDDIDVGALQKECTVLATTTAEPSGPKEGDEERRGFLIL</sequence>
<feature type="region of interest" description="Disordered" evidence="1">
    <location>
        <begin position="68"/>
        <end position="89"/>
    </location>
</feature>
<protein>
    <submittedName>
        <fullName evidence="2">Uncharacterized protein</fullName>
    </submittedName>
</protein>
<feature type="compositionally biased region" description="Basic and acidic residues" evidence="1">
    <location>
        <begin position="75"/>
        <end position="89"/>
    </location>
</feature>
<accession>A0AAE1NB66</accession>
<evidence type="ECO:0000313" key="2">
    <source>
        <dbReference type="EMBL" id="KAK4286628.1"/>
    </source>
</evidence>
<reference evidence="2" key="1">
    <citation type="submission" date="2023-11" db="EMBL/GenBank/DDBJ databases">
        <title>Genome assemblies of two species of porcelain crab, Petrolisthes cinctipes and Petrolisthes manimaculis (Anomura: Porcellanidae).</title>
        <authorList>
            <person name="Angst P."/>
        </authorList>
    </citation>
    <scope>NUCLEOTIDE SEQUENCE</scope>
    <source>
        <strain evidence="2">PB745_02</strain>
        <tissue evidence="2">Gill</tissue>
    </source>
</reference>
<comment type="caution">
    <text evidence="2">The sequence shown here is derived from an EMBL/GenBank/DDBJ whole genome shotgun (WGS) entry which is preliminary data.</text>
</comment>
<dbReference type="Proteomes" id="UP001292094">
    <property type="component" value="Unassembled WGS sequence"/>
</dbReference>